<dbReference type="GO" id="GO:0030246">
    <property type="term" value="F:carbohydrate binding"/>
    <property type="evidence" value="ECO:0007669"/>
    <property type="project" value="TreeGrafter"/>
</dbReference>
<sequence length="339" mass="35132">MNRTAHCRSRRIVPVVAVAAAAALTLAGCSSSSGGKKAEEEAGNVSAGKANTPRMTIAMVTHAPSGDTFWDTIRKGAEAAAAKDNVKLIYSNDENAGDQANLVQNAIDQKVDGIAVTLAKPDALKAVVAKAEKAGIPVVGLNAGLSVWKQQGLLSFFGQDESVSGQALGSKLNATGAKHALCVIQAQGDVNLEQRCAGVKKTFSGKTDILYVNGTDMPSVKSTITAKLKQDSSIDEVVALGAPIALTAEQAVSEGGGKAKIATFDLNKDLVSAIQDGRIQFAVDQQPYLQGYLAVDSLWLYRTNGNFSGGGEQPVLTGPAFVDKSNVDAVAKFAAKGTR</sequence>
<comment type="similarity">
    <text evidence="2">Belongs to the bacterial solute-binding protein 2 family.</text>
</comment>
<evidence type="ECO:0000256" key="4">
    <source>
        <dbReference type="SAM" id="SignalP"/>
    </source>
</evidence>
<protein>
    <submittedName>
        <fullName evidence="6">Sugar ABC transporter substrate-binding protein</fullName>
    </submittedName>
</protein>
<accession>A0A9Q3Z5J3</accession>
<proteinExistence type="inferred from homology"/>
<dbReference type="AlphaFoldDB" id="A0A9Q3Z5J3"/>
<dbReference type="CDD" id="cd06312">
    <property type="entry name" value="PBP1_ABC_sugar_binding-like"/>
    <property type="match status" value="1"/>
</dbReference>
<organism evidence="6 7">
    <name type="scientific">Streptomyces guryensis</name>
    <dbReference type="NCBI Taxonomy" id="2886947"/>
    <lineage>
        <taxon>Bacteria</taxon>
        <taxon>Bacillati</taxon>
        <taxon>Actinomycetota</taxon>
        <taxon>Actinomycetes</taxon>
        <taxon>Kitasatosporales</taxon>
        <taxon>Streptomycetaceae</taxon>
        <taxon>Streptomyces</taxon>
    </lineage>
</organism>
<dbReference type="RefSeq" id="WP_232649905.1">
    <property type="nucleotide sequence ID" value="NZ_JAJSBI010000009.1"/>
</dbReference>
<dbReference type="InterPro" id="IPR050555">
    <property type="entry name" value="Bact_Solute-Bind_Prot2"/>
</dbReference>
<reference evidence="6" key="1">
    <citation type="submission" date="2021-12" db="EMBL/GenBank/DDBJ databases">
        <authorList>
            <person name="Lee J.-H."/>
            <person name="Kim S.-B."/>
        </authorList>
    </citation>
    <scope>NUCLEOTIDE SEQUENCE</scope>
    <source>
        <strain evidence="6">NR30</strain>
    </source>
</reference>
<comment type="caution">
    <text evidence="6">The sequence shown here is derived from an EMBL/GenBank/DDBJ whole genome shotgun (WGS) entry which is preliminary data.</text>
</comment>
<dbReference type="PANTHER" id="PTHR30036">
    <property type="entry name" value="D-XYLOSE-BINDING PERIPLASMIC PROTEIN"/>
    <property type="match status" value="1"/>
</dbReference>
<dbReference type="GO" id="GO:0030288">
    <property type="term" value="C:outer membrane-bounded periplasmic space"/>
    <property type="evidence" value="ECO:0007669"/>
    <property type="project" value="TreeGrafter"/>
</dbReference>
<feature type="chain" id="PRO_5040403310" evidence="4">
    <location>
        <begin position="28"/>
        <end position="339"/>
    </location>
</feature>
<dbReference type="Proteomes" id="UP001108029">
    <property type="component" value="Unassembled WGS sequence"/>
</dbReference>
<dbReference type="PROSITE" id="PS51257">
    <property type="entry name" value="PROKAR_LIPOPROTEIN"/>
    <property type="match status" value="1"/>
</dbReference>
<evidence type="ECO:0000313" key="7">
    <source>
        <dbReference type="Proteomes" id="UP001108029"/>
    </source>
</evidence>
<feature type="domain" description="Periplasmic binding protein" evidence="5">
    <location>
        <begin position="57"/>
        <end position="301"/>
    </location>
</feature>
<dbReference type="Pfam" id="PF13407">
    <property type="entry name" value="Peripla_BP_4"/>
    <property type="match status" value="1"/>
</dbReference>
<evidence type="ECO:0000256" key="3">
    <source>
        <dbReference type="SAM" id="MobiDB-lite"/>
    </source>
</evidence>
<dbReference type="InterPro" id="IPR028082">
    <property type="entry name" value="Peripla_BP_I"/>
</dbReference>
<keyword evidence="4" id="KW-0732">Signal</keyword>
<name>A0A9Q3Z5J3_9ACTN</name>
<evidence type="ECO:0000256" key="2">
    <source>
        <dbReference type="ARBA" id="ARBA00007639"/>
    </source>
</evidence>
<gene>
    <name evidence="6" type="ORF">LJ657_19390</name>
</gene>
<dbReference type="Gene3D" id="3.40.50.2300">
    <property type="match status" value="2"/>
</dbReference>
<feature type="region of interest" description="Disordered" evidence="3">
    <location>
        <begin position="29"/>
        <end position="49"/>
    </location>
</feature>
<evidence type="ECO:0000313" key="6">
    <source>
        <dbReference type="EMBL" id="MCD9875786.1"/>
    </source>
</evidence>
<dbReference type="SUPFAM" id="SSF53822">
    <property type="entry name" value="Periplasmic binding protein-like I"/>
    <property type="match status" value="1"/>
</dbReference>
<comment type="subcellular location">
    <subcellularLocation>
        <location evidence="1">Cell envelope</location>
    </subcellularLocation>
</comment>
<feature type="signal peptide" evidence="4">
    <location>
        <begin position="1"/>
        <end position="27"/>
    </location>
</feature>
<dbReference type="PANTHER" id="PTHR30036:SF7">
    <property type="entry name" value="ABC TRANSPORTER PERIPLASMIC-BINDING PROTEIN YPHF"/>
    <property type="match status" value="1"/>
</dbReference>
<keyword evidence="7" id="KW-1185">Reference proteome</keyword>
<dbReference type="EMBL" id="JAJSBI010000009">
    <property type="protein sequence ID" value="MCD9875786.1"/>
    <property type="molecule type" value="Genomic_DNA"/>
</dbReference>
<evidence type="ECO:0000259" key="5">
    <source>
        <dbReference type="Pfam" id="PF13407"/>
    </source>
</evidence>
<evidence type="ECO:0000256" key="1">
    <source>
        <dbReference type="ARBA" id="ARBA00004196"/>
    </source>
</evidence>
<dbReference type="InterPro" id="IPR025997">
    <property type="entry name" value="SBP_2_dom"/>
</dbReference>